<gene>
    <name evidence="1" type="ORF">POPTR_007G062362v4</name>
</gene>
<comment type="caution">
    <text evidence="1">The sequence shown here is derived from an EMBL/GenBank/DDBJ whole genome shotgun (WGS) entry which is preliminary data.</text>
</comment>
<keyword evidence="2" id="KW-1185">Reference proteome</keyword>
<sequence length="169" mass="19039">MVSGPSPSNALFILPHVCCFSAAFVIGRCYIRLLRRSSLVSVRVVRMPTFDFDVEICCFARWSSFVYEKQWATLRRLRAQSKRVDACAPCLPDFLEVDLSLVLFLSRGANEKAWFRSQLESLSPINRVSATTYEISKSSFDPHNQTPAFGMKESGIGVSHRATKPGLFH</sequence>
<dbReference type="Proteomes" id="UP000006729">
    <property type="component" value="Chromosome 7"/>
</dbReference>
<dbReference type="EMBL" id="CM009296">
    <property type="protein sequence ID" value="KAI9391253.1"/>
    <property type="molecule type" value="Genomic_DNA"/>
</dbReference>
<name>A0ACC0SPW5_POPTR</name>
<evidence type="ECO:0000313" key="2">
    <source>
        <dbReference type="Proteomes" id="UP000006729"/>
    </source>
</evidence>
<reference evidence="1 2" key="1">
    <citation type="journal article" date="2006" name="Science">
        <title>The genome of black cottonwood, Populus trichocarpa (Torr. &amp; Gray).</title>
        <authorList>
            <person name="Tuskan G.A."/>
            <person name="Difazio S."/>
            <person name="Jansson S."/>
            <person name="Bohlmann J."/>
            <person name="Grigoriev I."/>
            <person name="Hellsten U."/>
            <person name="Putnam N."/>
            <person name="Ralph S."/>
            <person name="Rombauts S."/>
            <person name="Salamov A."/>
            <person name="Schein J."/>
            <person name="Sterck L."/>
            <person name="Aerts A."/>
            <person name="Bhalerao R.R."/>
            <person name="Bhalerao R.P."/>
            <person name="Blaudez D."/>
            <person name="Boerjan W."/>
            <person name="Brun A."/>
            <person name="Brunner A."/>
            <person name="Busov V."/>
            <person name="Campbell M."/>
            <person name="Carlson J."/>
            <person name="Chalot M."/>
            <person name="Chapman J."/>
            <person name="Chen G.L."/>
            <person name="Cooper D."/>
            <person name="Coutinho P.M."/>
            <person name="Couturier J."/>
            <person name="Covert S."/>
            <person name="Cronk Q."/>
            <person name="Cunningham R."/>
            <person name="Davis J."/>
            <person name="Degroeve S."/>
            <person name="Dejardin A."/>
            <person name="Depamphilis C."/>
            <person name="Detter J."/>
            <person name="Dirks B."/>
            <person name="Dubchak I."/>
            <person name="Duplessis S."/>
            <person name="Ehlting J."/>
            <person name="Ellis B."/>
            <person name="Gendler K."/>
            <person name="Goodstein D."/>
            <person name="Gribskov M."/>
            <person name="Grimwood J."/>
            <person name="Groover A."/>
            <person name="Gunter L."/>
            <person name="Hamberger B."/>
            <person name="Heinze B."/>
            <person name="Helariutta Y."/>
            <person name="Henrissat B."/>
            <person name="Holligan D."/>
            <person name="Holt R."/>
            <person name="Huang W."/>
            <person name="Islam-Faridi N."/>
            <person name="Jones S."/>
            <person name="Jones-Rhoades M."/>
            <person name="Jorgensen R."/>
            <person name="Joshi C."/>
            <person name="Kangasjarvi J."/>
            <person name="Karlsson J."/>
            <person name="Kelleher C."/>
            <person name="Kirkpatrick R."/>
            <person name="Kirst M."/>
            <person name="Kohler A."/>
            <person name="Kalluri U."/>
            <person name="Larimer F."/>
            <person name="Leebens-Mack J."/>
            <person name="Leple J.C."/>
            <person name="Locascio P."/>
            <person name="Lou Y."/>
            <person name="Lucas S."/>
            <person name="Martin F."/>
            <person name="Montanini B."/>
            <person name="Napoli C."/>
            <person name="Nelson D.R."/>
            <person name="Nelson C."/>
            <person name="Nieminen K."/>
            <person name="Nilsson O."/>
            <person name="Pereda V."/>
            <person name="Peter G."/>
            <person name="Philippe R."/>
            <person name="Pilate G."/>
            <person name="Poliakov A."/>
            <person name="Razumovskaya J."/>
            <person name="Richardson P."/>
            <person name="Rinaldi C."/>
            <person name="Ritland K."/>
            <person name="Rouze P."/>
            <person name="Ryaboy D."/>
            <person name="Schmutz J."/>
            <person name="Schrader J."/>
            <person name="Segerman B."/>
            <person name="Shin H."/>
            <person name="Siddiqui A."/>
            <person name="Sterky F."/>
            <person name="Terry A."/>
            <person name="Tsai C.J."/>
            <person name="Uberbacher E."/>
            <person name="Unneberg P."/>
            <person name="Vahala J."/>
            <person name="Wall K."/>
            <person name="Wessler S."/>
            <person name="Yang G."/>
            <person name="Yin T."/>
            <person name="Douglas C."/>
            <person name="Marra M."/>
            <person name="Sandberg G."/>
            <person name="Van de Peer Y."/>
            <person name="Rokhsar D."/>
        </authorList>
    </citation>
    <scope>NUCLEOTIDE SEQUENCE [LARGE SCALE GENOMIC DNA]</scope>
    <source>
        <strain evidence="2">cv. Nisqually</strain>
    </source>
</reference>
<organism evidence="1 2">
    <name type="scientific">Populus trichocarpa</name>
    <name type="common">Western balsam poplar</name>
    <name type="synonym">Populus balsamifera subsp. trichocarpa</name>
    <dbReference type="NCBI Taxonomy" id="3694"/>
    <lineage>
        <taxon>Eukaryota</taxon>
        <taxon>Viridiplantae</taxon>
        <taxon>Streptophyta</taxon>
        <taxon>Embryophyta</taxon>
        <taxon>Tracheophyta</taxon>
        <taxon>Spermatophyta</taxon>
        <taxon>Magnoliopsida</taxon>
        <taxon>eudicotyledons</taxon>
        <taxon>Gunneridae</taxon>
        <taxon>Pentapetalae</taxon>
        <taxon>rosids</taxon>
        <taxon>fabids</taxon>
        <taxon>Malpighiales</taxon>
        <taxon>Salicaceae</taxon>
        <taxon>Saliceae</taxon>
        <taxon>Populus</taxon>
    </lineage>
</organism>
<evidence type="ECO:0000313" key="1">
    <source>
        <dbReference type="EMBL" id="KAI9391253.1"/>
    </source>
</evidence>
<accession>A0ACC0SPW5</accession>
<protein>
    <submittedName>
        <fullName evidence="1">Uncharacterized protein</fullName>
    </submittedName>
</protein>
<proteinExistence type="predicted"/>